<dbReference type="SUPFAM" id="SSF53383">
    <property type="entry name" value="PLP-dependent transferases"/>
    <property type="match status" value="1"/>
</dbReference>
<dbReference type="GO" id="GO:0030170">
    <property type="term" value="F:pyridoxal phosphate binding"/>
    <property type="evidence" value="ECO:0007669"/>
    <property type="project" value="InterPro"/>
</dbReference>
<evidence type="ECO:0000313" key="11">
    <source>
        <dbReference type="EMBL" id="GIY24766.1"/>
    </source>
</evidence>
<feature type="modified residue" description="N6-(pyridoxal phosphate)lysine" evidence="9">
    <location>
        <position position="187"/>
    </location>
</feature>
<dbReference type="InterPro" id="IPR054542">
    <property type="entry name" value="Cys_met_metab_PP"/>
</dbReference>
<evidence type="ECO:0000256" key="5">
    <source>
        <dbReference type="ARBA" id="ARBA00022898"/>
    </source>
</evidence>
<comment type="pathway">
    <text evidence="2">Amino-acid biosynthesis; L-cysteine biosynthesis; L-cysteine from L-homocysteine and L-serine: step 2/2.</text>
</comment>
<gene>
    <name evidence="11" type="primary">CTH</name>
    <name evidence="11" type="ORF">CDAR_393161</name>
</gene>
<keyword evidence="7" id="KW-0456">Lyase</keyword>
<accession>A0AAV4RUZ6</accession>
<comment type="similarity">
    <text evidence="3 10">Belongs to the trans-sulfuration enzymes family.</text>
</comment>
<sequence>MELHFETQAVHSGQYPIERVKLKPSIILDSIQDESFVIENDSKQRLEKCIATLEHAKYCLCFPSGLAAVTSISMLVEDGEHAILFDSVYHGTRTYLSIRKELGHAEVTFADLRDASVLENLMKPNTKMVWIETPCNPTMKVVDIAKIAEIVKRHGKAFLVVDNTFMSPYFQNPLLLGADIAMHSLTKYMNGHSDVLMGAAATNREDLFMKLKEASKSIGSFPSPLDCFLCLRGLKTLHIRMEKHRESGLKVAQFLEKHPNVEKVYYPGLKTHPQHEMAKKQCRGFSGMVSFCIKGGIKEAAEFAKRIKVFTLAVSLGTVESLADITSAMTAGCIDQEIREMLEITENLIRLSVGLEDVEDLIADLDQALRGK</sequence>
<dbReference type="EC" id="4.4.1.1" evidence="4"/>
<reference evidence="11 12" key="1">
    <citation type="submission" date="2021-06" db="EMBL/GenBank/DDBJ databases">
        <title>Caerostris darwini draft genome.</title>
        <authorList>
            <person name="Kono N."/>
            <person name="Arakawa K."/>
        </authorList>
    </citation>
    <scope>NUCLEOTIDE SEQUENCE [LARGE SCALE GENOMIC DNA]</scope>
</reference>
<dbReference type="AlphaFoldDB" id="A0AAV4RUZ6"/>
<dbReference type="PIRSF" id="PIRSF001434">
    <property type="entry name" value="CGS"/>
    <property type="match status" value="1"/>
</dbReference>
<evidence type="ECO:0000256" key="2">
    <source>
        <dbReference type="ARBA" id="ARBA00005038"/>
    </source>
</evidence>
<dbReference type="PANTHER" id="PTHR11808">
    <property type="entry name" value="TRANS-SULFURATION ENZYME FAMILY MEMBER"/>
    <property type="match status" value="1"/>
</dbReference>
<dbReference type="InterPro" id="IPR015421">
    <property type="entry name" value="PyrdxlP-dep_Trfase_major"/>
</dbReference>
<evidence type="ECO:0000256" key="1">
    <source>
        <dbReference type="ARBA" id="ARBA00001933"/>
    </source>
</evidence>
<dbReference type="InterPro" id="IPR015424">
    <property type="entry name" value="PyrdxlP-dep_Trfase"/>
</dbReference>
<evidence type="ECO:0000256" key="8">
    <source>
        <dbReference type="ARBA" id="ARBA00029853"/>
    </source>
</evidence>
<dbReference type="GO" id="GO:0019346">
    <property type="term" value="P:transsulfuration"/>
    <property type="evidence" value="ECO:0007669"/>
    <property type="project" value="InterPro"/>
</dbReference>
<name>A0AAV4RUZ6_9ARAC</name>
<dbReference type="FunFam" id="3.90.1150.10:FF:000008">
    <property type="entry name" value="Cystathionine gamma-synthase"/>
    <property type="match status" value="1"/>
</dbReference>
<dbReference type="Pfam" id="PF01053">
    <property type="entry name" value="Cys_Met_Meta_PP"/>
    <property type="match status" value="1"/>
</dbReference>
<dbReference type="GO" id="GO:0005737">
    <property type="term" value="C:cytoplasm"/>
    <property type="evidence" value="ECO:0007669"/>
    <property type="project" value="TreeGrafter"/>
</dbReference>
<evidence type="ECO:0000256" key="9">
    <source>
        <dbReference type="PIRSR" id="PIRSR001434-2"/>
    </source>
</evidence>
<evidence type="ECO:0000256" key="3">
    <source>
        <dbReference type="ARBA" id="ARBA00009077"/>
    </source>
</evidence>
<dbReference type="PANTHER" id="PTHR11808:SF15">
    <property type="entry name" value="CYSTATHIONINE GAMMA-LYASE"/>
    <property type="match status" value="1"/>
</dbReference>
<dbReference type="InterPro" id="IPR015422">
    <property type="entry name" value="PyrdxlP-dep_Trfase_small"/>
</dbReference>
<proteinExistence type="inferred from homology"/>
<keyword evidence="5 9" id="KW-0663">Pyridoxal phosphate</keyword>
<evidence type="ECO:0000256" key="10">
    <source>
        <dbReference type="RuleBase" id="RU362118"/>
    </source>
</evidence>
<dbReference type="Gene3D" id="3.40.640.10">
    <property type="entry name" value="Type I PLP-dependent aspartate aminotransferase-like (Major domain)"/>
    <property type="match status" value="1"/>
</dbReference>
<dbReference type="FunFam" id="3.40.640.10:FF:000046">
    <property type="entry name" value="Cystathionine gamma-lyase"/>
    <property type="match status" value="1"/>
</dbReference>
<dbReference type="GO" id="GO:0004123">
    <property type="term" value="F:cystathionine gamma-lyase activity"/>
    <property type="evidence" value="ECO:0007669"/>
    <property type="project" value="TreeGrafter"/>
</dbReference>
<dbReference type="Gene3D" id="3.90.1150.10">
    <property type="entry name" value="Aspartate Aminotransferase, domain 1"/>
    <property type="match status" value="1"/>
</dbReference>
<protein>
    <recommendedName>
        <fullName evidence="4">cystathionine gamma-lyase</fullName>
        <ecNumber evidence="4">4.4.1.1</ecNumber>
    </recommendedName>
    <alternativeName>
        <fullName evidence="8">Gamma-cystathionase</fullName>
    </alternativeName>
</protein>
<dbReference type="PROSITE" id="PS00868">
    <property type="entry name" value="CYS_MET_METAB_PP"/>
    <property type="match status" value="1"/>
</dbReference>
<dbReference type="CDD" id="cd00614">
    <property type="entry name" value="CGS_like"/>
    <property type="match status" value="1"/>
</dbReference>
<comment type="cofactor">
    <cofactor evidence="1 10">
        <name>pyridoxal 5'-phosphate</name>
        <dbReference type="ChEBI" id="CHEBI:597326"/>
    </cofactor>
</comment>
<dbReference type="GO" id="GO:0019343">
    <property type="term" value="P:cysteine biosynthetic process via cystathionine"/>
    <property type="evidence" value="ECO:0007669"/>
    <property type="project" value="TreeGrafter"/>
</dbReference>
<evidence type="ECO:0000313" key="12">
    <source>
        <dbReference type="Proteomes" id="UP001054837"/>
    </source>
</evidence>
<keyword evidence="6" id="KW-0028">Amino-acid biosynthesis</keyword>
<dbReference type="Proteomes" id="UP001054837">
    <property type="component" value="Unassembled WGS sequence"/>
</dbReference>
<dbReference type="EMBL" id="BPLQ01006737">
    <property type="protein sequence ID" value="GIY24766.1"/>
    <property type="molecule type" value="Genomic_DNA"/>
</dbReference>
<dbReference type="InterPro" id="IPR000277">
    <property type="entry name" value="Cys/Met-Metab_PyrdxlP-dep_enz"/>
</dbReference>
<evidence type="ECO:0000256" key="6">
    <source>
        <dbReference type="ARBA" id="ARBA00023192"/>
    </source>
</evidence>
<keyword evidence="12" id="KW-1185">Reference proteome</keyword>
<evidence type="ECO:0000256" key="7">
    <source>
        <dbReference type="ARBA" id="ARBA00023239"/>
    </source>
</evidence>
<organism evidence="11 12">
    <name type="scientific">Caerostris darwini</name>
    <dbReference type="NCBI Taxonomy" id="1538125"/>
    <lineage>
        <taxon>Eukaryota</taxon>
        <taxon>Metazoa</taxon>
        <taxon>Ecdysozoa</taxon>
        <taxon>Arthropoda</taxon>
        <taxon>Chelicerata</taxon>
        <taxon>Arachnida</taxon>
        <taxon>Araneae</taxon>
        <taxon>Araneomorphae</taxon>
        <taxon>Entelegynae</taxon>
        <taxon>Araneoidea</taxon>
        <taxon>Araneidae</taxon>
        <taxon>Caerostris</taxon>
    </lineage>
</organism>
<keyword evidence="6" id="KW-0198">Cysteine biosynthesis</keyword>
<evidence type="ECO:0000256" key="4">
    <source>
        <dbReference type="ARBA" id="ARBA00012085"/>
    </source>
</evidence>
<comment type="caution">
    <text evidence="11">The sequence shown here is derived from an EMBL/GenBank/DDBJ whole genome shotgun (WGS) entry which is preliminary data.</text>
</comment>